<proteinExistence type="predicted"/>
<evidence type="ECO:0000313" key="1">
    <source>
        <dbReference type="EMBL" id="MCE3050469.1"/>
    </source>
</evidence>
<protein>
    <submittedName>
        <fullName evidence="1">Uncharacterized protein</fullName>
    </submittedName>
</protein>
<name>A0ABS8WJY1_DATST</name>
<evidence type="ECO:0000313" key="2">
    <source>
        <dbReference type="Proteomes" id="UP000823775"/>
    </source>
</evidence>
<sequence length="196" mass="22597">MSAPTTKADLVVAFELPSTSHFSPLYRGSPTNPIQKDTMSNSESPKKFEKILTRNMAPVKLHIEPISMRPIEVVNEVPVIKWTEEENLHPEWRTLREEVNTKSTEKAIVNHTFPPRMLASGKLVGDLNTWTMIKDNRVFIKEKKENRNKSHEGSRINKKGKSTVRWGTMVEEEQEAAEENTFEEDIQRKVMEIVIQ</sequence>
<comment type="caution">
    <text evidence="1">The sequence shown here is derived from an EMBL/GenBank/DDBJ whole genome shotgun (WGS) entry which is preliminary data.</text>
</comment>
<keyword evidence="2" id="KW-1185">Reference proteome</keyword>
<reference evidence="1 2" key="1">
    <citation type="journal article" date="2021" name="BMC Genomics">
        <title>Datura genome reveals duplications of psychoactive alkaloid biosynthetic genes and high mutation rate following tissue culture.</title>
        <authorList>
            <person name="Rajewski A."/>
            <person name="Carter-House D."/>
            <person name="Stajich J."/>
            <person name="Litt A."/>
        </authorList>
    </citation>
    <scope>NUCLEOTIDE SEQUENCE [LARGE SCALE GENOMIC DNA]</scope>
    <source>
        <strain evidence="1">AR-01</strain>
    </source>
</reference>
<dbReference type="EMBL" id="JACEIK010007610">
    <property type="protein sequence ID" value="MCE3050469.1"/>
    <property type="molecule type" value="Genomic_DNA"/>
</dbReference>
<gene>
    <name evidence="1" type="ORF">HAX54_047302</name>
</gene>
<accession>A0ABS8WJY1</accession>
<organism evidence="1 2">
    <name type="scientific">Datura stramonium</name>
    <name type="common">Jimsonweed</name>
    <name type="synonym">Common thornapple</name>
    <dbReference type="NCBI Taxonomy" id="4076"/>
    <lineage>
        <taxon>Eukaryota</taxon>
        <taxon>Viridiplantae</taxon>
        <taxon>Streptophyta</taxon>
        <taxon>Embryophyta</taxon>
        <taxon>Tracheophyta</taxon>
        <taxon>Spermatophyta</taxon>
        <taxon>Magnoliopsida</taxon>
        <taxon>eudicotyledons</taxon>
        <taxon>Gunneridae</taxon>
        <taxon>Pentapetalae</taxon>
        <taxon>asterids</taxon>
        <taxon>lamiids</taxon>
        <taxon>Solanales</taxon>
        <taxon>Solanaceae</taxon>
        <taxon>Solanoideae</taxon>
        <taxon>Datureae</taxon>
        <taxon>Datura</taxon>
    </lineage>
</organism>
<dbReference type="Proteomes" id="UP000823775">
    <property type="component" value="Unassembled WGS sequence"/>
</dbReference>